<gene>
    <name evidence="2" type="ORF">A3I24_03590</name>
</gene>
<organism evidence="2 3">
    <name type="scientific">Candidatus Harrisonbacteria bacterium RIFCSPLOWO2_02_FULL_41_13b</name>
    <dbReference type="NCBI Taxonomy" id="1798409"/>
    <lineage>
        <taxon>Bacteria</taxon>
        <taxon>Candidatus Harrisoniibacteriota</taxon>
    </lineage>
</organism>
<dbReference type="CDD" id="cd07750">
    <property type="entry name" value="PolyPPase_VTC_like"/>
    <property type="match status" value="1"/>
</dbReference>
<dbReference type="EMBL" id="MHJL01000003">
    <property type="protein sequence ID" value="OGY68252.1"/>
    <property type="molecule type" value="Genomic_DNA"/>
</dbReference>
<feature type="domain" description="VTC" evidence="1">
    <location>
        <begin position="7"/>
        <end position="231"/>
    </location>
</feature>
<evidence type="ECO:0000259" key="1">
    <source>
        <dbReference type="Pfam" id="PF09359"/>
    </source>
</evidence>
<dbReference type="InterPro" id="IPR018966">
    <property type="entry name" value="VTC_domain"/>
</dbReference>
<dbReference type="AlphaFoldDB" id="A0A1G1ZUJ1"/>
<dbReference type="STRING" id="1798409.A3I24_03590"/>
<accession>A0A1G1ZUJ1</accession>
<comment type="caution">
    <text evidence="2">The sequence shown here is derived from an EMBL/GenBank/DDBJ whole genome shotgun (WGS) entry which is preliminary data.</text>
</comment>
<reference evidence="2 3" key="1">
    <citation type="journal article" date="2016" name="Nat. Commun.">
        <title>Thousands of microbial genomes shed light on interconnected biogeochemical processes in an aquifer system.</title>
        <authorList>
            <person name="Anantharaman K."/>
            <person name="Brown C.T."/>
            <person name="Hug L.A."/>
            <person name="Sharon I."/>
            <person name="Castelle C.J."/>
            <person name="Probst A.J."/>
            <person name="Thomas B.C."/>
            <person name="Singh A."/>
            <person name="Wilkins M.J."/>
            <person name="Karaoz U."/>
            <person name="Brodie E.L."/>
            <person name="Williams K.H."/>
            <person name="Hubbard S.S."/>
            <person name="Banfield J.F."/>
        </authorList>
    </citation>
    <scope>NUCLEOTIDE SEQUENCE [LARGE SCALE GENOMIC DNA]</scope>
</reference>
<proteinExistence type="predicted"/>
<evidence type="ECO:0000313" key="3">
    <source>
        <dbReference type="Proteomes" id="UP000177690"/>
    </source>
</evidence>
<protein>
    <recommendedName>
        <fullName evidence="1">VTC domain-containing protein</fullName>
    </recommendedName>
</protein>
<dbReference type="Pfam" id="PF09359">
    <property type="entry name" value="VTC"/>
    <property type="match status" value="1"/>
</dbReference>
<dbReference type="Proteomes" id="UP000177690">
    <property type="component" value="Unassembled WGS sequence"/>
</dbReference>
<name>A0A1G1ZUJ1_9BACT</name>
<evidence type="ECO:0000313" key="2">
    <source>
        <dbReference type="EMBL" id="OGY68252.1"/>
    </source>
</evidence>
<dbReference type="Gene3D" id="3.20.100.30">
    <property type="entry name" value="VTC, catalytic tunnel domain"/>
    <property type="match status" value="1"/>
</dbReference>
<dbReference type="GO" id="GO:0006799">
    <property type="term" value="P:polyphosphate biosynthetic process"/>
    <property type="evidence" value="ECO:0007669"/>
    <property type="project" value="UniProtKB-ARBA"/>
</dbReference>
<sequence>MKYNDTRHEFKYVLNQFQARSIESFVRKIGLQRDESQNGSYPVTSLYFDTPTLEDYYDKLAGLKYRKKLRTRVYENRFENNKNKIWLEIKEKHDMNINKTRCAISIDVLQKLLDKDVVGFSSAASSQENEFLKRFAYLYWSKGYRPHIIVRYNRKAYVDRFFSSIRLTFDSDLETCTWNNFKYNNAIMTPVQQHAVIMEIKFHTAMPWWFREIARHYGLARQAISKYTTAADIINSVNSLPR</sequence>
<dbReference type="InterPro" id="IPR042267">
    <property type="entry name" value="VTC_sf"/>
</dbReference>